<sequence>MASKKNLRQILDESKECFLVPCVYDCASNHAVEMCGFPVSLLSGGEVSISLNGVIDYGFTNLSDLERVVSRVAQTSSIPLIADIEDGFGGPLAVYRSARILSAAGAAAIQLEDSADMEETTKILPRDKYIAKVRAALAGLEGTDCLLIARSNADPADPVQMKEGCERLQEAINIGKEMGQYVIAMMVLVGDLEQAAQMAEIVTGPKIFADVRAYKGEDGHYHPSVTMEDLTPLGFKMCSSHYTMKAAMEGMLEHGLVNYKNQSVTYSFETAPASGIESFSCSGMYDPQAYLALENSFTQGNKQYTIVGHQVEDYPEGFVRPDIKDRL</sequence>
<dbReference type="Gene3D" id="3.20.20.60">
    <property type="entry name" value="Phosphoenolpyruvate-binding domains"/>
    <property type="match status" value="1"/>
</dbReference>
<protein>
    <submittedName>
        <fullName evidence="1">2-methylisocitrate lyase-like PEP mutase family enzyme</fullName>
    </submittedName>
</protein>
<dbReference type="OrthoDB" id="8629576at2"/>
<accession>A0A2S6HR89</accession>
<dbReference type="RefSeq" id="WP_104437900.1">
    <property type="nucleotide sequence ID" value="NZ_PTJA01000008.1"/>
</dbReference>
<evidence type="ECO:0000313" key="1">
    <source>
        <dbReference type="EMBL" id="PPK80014.1"/>
    </source>
</evidence>
<dbReference type="AlphaFoldDB" id="A0A2S6HR89"/>
<keyword evidence="1" id="KW-0456">Lyase</keyword>
<dbReference type="EMBL" id="PTJA01000008">
    <property type="protein sequence ID" value="PPK80014.1"/>
    <property type="molecule type" value="Genomic_DNA"/>
</dbReference>
<comment type="caution">
    <text evidence="1">The sequence shown here is derived from an EMBL/GenBank/DDBJ whole genome shotgun (WGS) entry which is preliminary data.</text>
</comment>
<reference evidence="1 2" key="1">
    <citation type="submission" date="2018-02" db="EMBL/GenBank/DDBJ databases">
        <title>Genomic Encyclopedia of Archaeal and Bacterial Type Strains, Phase II (KMG-II): from individual species to whole genera.</title>
        <authorList>
            <person name="Goeker M."/>
        </authorList>
    </citation>
    <scope>NUCLEOTIDE SEQUENCE [LARGE SCALE GENOMIC DNA]</scope>
    <source>
        <strain evidence="1 2">DSM 3808</strain>
    </source>
</reference>
<name>A0A2S6HR89_9FIRM</name>
<dbReference type="InterPro" id="IPR015813">
    <property type="entry name" value="Pyrv/PenolPyrv_kinase-like_dom"/>
</dbReference>
<dbReference type="InterPro" id="IPR039556">
    <property type="entry name" value="ICL/PEPM"/>
</dbReference>
<dbReference type="SUPFAM" id="SSF51621">
    <property type="entry name" value="Phosphoenolpyruvate/pyruvate domain"/>
    <property type="match status" value="1"/>
</dbReference>
<dbReference type="Pfam" id="PF13714">
    <property type="entry name" value="PEP_mutase"/>
    <property type="match status" value="1"/>
</dbReference>
<dbReference type="GO" id="GO:0016833">
    <property type="term" value="F:oxo-acid-lyase activity"/>
    <property type="evidence" value="ECO:0007669"/>
    <property type="project" value="UniProtKB-ARBA"/>
</dbReference>
<dbReference type="PANTHER" id="PTHR42905:SF5">
    <property type="entry name" value="CARBOXYVINYL-CARBOXYPHOSPHONATE PHOSPHORYLMUTASE, CHLOROPLASTIC"/>
    <property type="match status" value="1"/>
</dbReference>
<organism evidence="1 2">
    <name type="scientific">Lacrimispora xylanisolvens</name>
    <dbReference type="NCBI Taxonomy" id="384636"/>
    <lineage>
        <taxon>Bacteria</taxon>
        <taxon>Bacillati</taxon>
        <taxon>Bacillota</taxon>
        <taxon>Clostridia</taxon>
        <taxon>Lachnospirales</taxon>
        <taxon>Lachnospiraceae</taxon>
        <taxon>Lacrimispora</taxon>
    </lineage>
</organism>
<dbReference type="InterPro" id="IPR040442">
    <property type="entry name" value="Pyrv_kinase-like_dom_sf"/>
</dbReference>
<evidence type="ECO:0000313" key="2">
    <source>
        <dbReference type="Proteomes" id="UP000237749"/>
    </source>
</evidence>
<gene>
    <name evidence="1" type="ORF">BXY41_108239</name>
</gene>
<dbReference type="CDD" id="cd00377">
    <property type="entry name" value="ICL_PEPM"/>
    <property type="match status" value="1"/>
</dbReference>
<dbReference type="PANTHER" id="PTHR42905">
    <property type="entry name" value="PHOSPHOENOLPYRUVATE CARBOXYLASE"/>
    <property type="match status" value="1"/>
</dbReference>
<keyword evidence="2" id="KW-1185">Reference proteome</keyword>
<proteinExistence type="predicted"/>
<dbReference type="Proteomes" id="UP000237749">
    <property type="component" value="Unassembled WGS sequence"/>
</dbReference>